<evidence type="ECO:0000256" key="1">
    <source>
        <dbReference type="SAM" id="MobiDB-lite"/>
    </source>
</evidence>
<dbReference type="Proteomes" id="UP000835052">
    <property type="component" value="Unassembled WGS sequence"/>
</dbReference>
<keyword evidence="3" id="KW-1185">Reference proteome</keyword>
<evidence type="ECO:0000313" key="2">
    <source>
        <dbReference type="EMBL" id="CAD6200180.1"/>
    </source>
</evidence>
<sequence>MTRAEAKVIIRELEQMDLTNQQKPSSRARRPLQPFAASRRRPEAIGVIGGRGKPSLPRESFFANGTRIADRPGSCRWFSVAAGRPAAAQASARRVSEHIRAHSCP</sequence>
<evidence type="ECO:0000313" key="3">
    <source>
        <dbReference type="Proteomes" id="UP000835052"/>
    </source>
</evidence>
<dbReference type="EMBL" id="CAJGYM010000248">
    <property type="protein sequence ID" value="CAD6200180.1"/>
    <property type="molecule type" value="Genomic_DNA"/>
</dbReference>
<name>A0A8S1HW96_9PELO</name>
<comment type="caution">
    <text evidence="2">The sequence shown here is derived from an EMBL/GenBank/DDBJ whole genome shotgun (WGS) entry which is preliminary data.</text>
</comment>
<feature type="region of interest" description="Disordered" evidence="1">
    <location>
        <begin position="18"/>
        <end position="41"/>
    </location>
</feature>
<accession>A0A8S1HW96</accession>
<protein>
    <submittedName>
        <fullName evidence="2">Uncharacterized protein</fullName>
    </submittedName>
</protein>
<organism evidence="2 3">
    <name type="scientific">Caenorhabditis auriculariae</name>
    <dbReference type="NCBI Taxonomy" id="2777116"/>
    <lineage>
        <taxon>Eukaryota</taxon>
        <taxon>Metazoa</taxon>
        <taxon>Ecdysozoa</taxon>
        <taxon>Nematoda</taxon>
        <taxon>Chromadorea</taxon>
        <taxon>Rhabditida</taxon>
        <taxon>Rhabditina</taxon>
        <taxon>Rhabditomorpha</taxon>
        <taxon>Rhabditoidea</taxon>
        <taxon>Rhabditidae</taxon>
        <taxon>Peloderinae</taxon>
        <taxon>Caenorhabditis</taxon>
    </lineage>
</organism>
<dbReference type="AlphaFoldDB" id="A0A8S1HW96"/>
<reference evidence="2" key="1">
    <citation type="submission" date="2020-10" db="EMBL/GenBank/DDBJ databases">
        <authorList>
            <person name="Kikuchi T."/>
        </authorList>
    </citation>
    <scope>NUCLEOTIDE SEQUENCE</scope>
    <source>
        <strain evidence="2">NKZ352</strain>
    </source>
</reference>
<proteinExistence type="predicted"/>
<gene>
    <name evidence="2" type="ORF">CAUJ_LOCUS16078</name>
</gene>